<name>A0A8S1A234_ARCPL</name>
<feature type="domain" description="Chromo" evidence="1">
    <location>
        <begin position="2"/>
        <end position="100"/>
    </location>
</feature>
<dbReference type="Proteomes" id="UP000494106">
    <property type="component" value="Unassembled WGS sequence"/>
</dbReference>
<dbReference type="PROSITE" id="PS52032">
    <property type="entry name" value="MARR_BRCT_CHROMO"/>
    <property type="match status" value="1"/>
</dbReference>
<evidence type="ECO:0000259" key="1">
    <source>
        <dbReference type="PROSITE" id="PS52032"/>
    </source>
</evidence>
<sequence>MATIGPKKDGGPNVDYFQSSDSLSQFDQIRVWLQKNCKKHVQTDPPTKEGLAQLVIQLIQYQENKLGKNASDPPFLRLPVVHVVLPHFNHVLIRALFRLF</sequence>
<keyword evidence="4" id="KW-1185">Reference proteome</keyword>
<reference evidence="4 5" key="1">
    <citation type="submission" date="2020-04" db="EMBL/GenBank/DDBJ databases">
        <authorList>
            <person name="Wallbank WR R."/>
            <person name="Pardo Diaz C."/>
            <person name="Kozak K."/>
            <person name="Martin S."/>
            <person name="Jiggins C."/>
            <person name="Moest M."/>
            <person name="Warren A I."/>
            <person name="Byers J.R.P. K."/>
            <person name="Montejo-Kovacevich G."/>
            <person name="Yen C E."/>
        </authorList>
    </citation>
    <scope>NUCLEOTIDE SEQUENCE [LARGE SCALE GENOMIC DNA]</scope>
</reference>
<dbReference type="AlphaFoldDB" id="A0A8S1A234"/>
<proteinExistence type="predicted"/>
<evidence type="ECO:0000313" key="3">
    <source>
        <dbReference type="EMBL" id="CAB3238445.1"/>
    </source>
</evidence>
<evidence type="ECO:0000313" key="5">
    <source>
        <dbReference type="Proteomes" id="UP000494256"/>
    </source>
</evidence>
<dbReference type="EMBL" id="CADEBD010000306">
    <property type="protein sequence ID" value="CAB3238445.1"/>
    <property type="molecule type" value="Genomic_DNA"/>
</dbReference>
<organism evidence="3 5">
    <name type="scientific">Arctia plantaginis</name>
    <name type="common">Wood tiger moth</name>
    <name type="synonym">Phalaena plantaginis</name>
    <dbReference type="NCBI Taxonomy" id="874455"/>
    <lineage>
        <taxon>Eukaryota</taxon>
        <taxon>Metazoa</taxon>
        <taxon>Ecdysozoa</taxon>
        <taxon>Arthropoda</taxon>
        <taxon>Hexapoda</taxon>
        <taxon>Insecta</taxon>
        <taxon>Pterygota</taxon>
        <taxon>Neoptera</taxon>
        <taxon>Endopterygota</taxon>
        <taxon>Lepidoptera</taxon>
        <taxon>Glossata</taxon>
        <taxon>Ditrysia</taxon>
        <taxon>Noctuoidea</taxon>
        <taxon>Erebidae</taxon>
        <taxon>Arctiinae</taxon>
        <taxon>Arctia</taxon>
    </lineage>
</organism>
<dbReference type="Pfam" id="PF16496">
    <property type="entry name" value="SWIRM-assoc_2"/>
    <property type="match status" value="1"/>
</dbReference>
<dbReference type="InterPro" id="IPR032450">
    <property type="entry name" value="SMARCC_N"/>
</dbReference>
<protein>
    <recommendedName>
        <fullName evidence="1">Chromo domain-containing protein</fullName>
    </recommendedName>
</protein>
<dbReference type="InterPro" id="IPR049898">
    <property type="entry name" value="MARR_BRCT_CHROMO"/>
</dbReference>
<dbReference type="OrthoDB" id="118550at2759"/>
<accession>A0A8S1A234</accession>
<comment type="caution">
    <text evidence="3">The sequence shown here is derived from an EMBL/GenBank/DDBJ whole genome shotgun (WGS) entry which is preliminary data.</text>
</comment>
<evidence type="ECO:0000313" key="4">
    <source>
        <dbReference type="Proteomes" id="UP000494106"/>
    </source>
</evidence>
<dbReference type="Proteomes" id="UP000494256">
    <property type="component" value="Unassembled WGS sequence"/>
</dbReference>
<gene>
    <name evidence="2" type="ORF">APLA_LOCUS5245</name>
    <name evidence="3" type="ORF">APLA_LOCUS8237</name>
</gene>
<evidence type="ECO:0000313" key="2">
    <source>
        <dbReference type="EMBL" id="CAB3233403.1"/>
    </source>
</evidence>
<dbReference type="EMBL" id="CADEBC010000479">
    <property type="protein sequence ID" value="CAB3233403.1"/>
    <property type="molecule type" value="Genomic_DNA"/>
</dbReference>